<dbReference type="InParanoid" id="H2Z8Y7"/>
<feature type="compositionally biased region" description="Low complexity" evidence="1">
    <location>
        <begin position="261"/>
        <end position="272"/>
    </location>
</feature>
<dbReference type="OMA" id="WALPREI"/>
<evidence type="ECO:0000256" key="1">
    <source>
        <dbReference type="SAM" id="MobiDB-lite"/>
    </source>
</evidence>
<evidence type="ECO:0000313" key="3">
    <source>
        <dbReference type="Proteomes" id="UP000007875"/>
    </source>
</evidence>
<dbReference type="Proteomes" id="UP000007875">
    <property type="component" value="Unassembled WGS sequence"/>
</dbReference>
<feature type="region of interest" description="Disordered" evidence="1">
    <location>
        <begin position="1"/>
        <end position="26"/>
    </location>
</feature>
<dbReference type="GeneTree" id="ENSGT00660000097252"/>
<proteinExistence type="predicted"/>
<dbReference type="HOGENOM" id="CLU_951660_0_0_1"/>
<keyword evidence="3" id="KW-1185">Reference proteome</keyword>
<feature type="region of interest" description="Disordered" evidence="1">
    <location>
        <begin position="213"/>
        <end position="246"/>
    </location>
</feature>
<protein>
    <submittedName>
        <fullName evidence="2">Uncharacterized protein</fullName>
    </submittedName>
</protein>
<name>H2Z8Y7_CIOSA</name>
<feature type="region of interest" description="Disordered" evidence="1">
    <location>
        <begin position="261"/>
        <end position="281"/>
    </location>
</feature>
<dbReference type="Ensembl" id="ENSCSAVT00000014214.1">
    <property type="protein sequence ID" value="ENSCSAVP00000014052.1"/>
    <property type="gene ID" value="ENSCSAVG00000008248.1"/>
</dbReference>
<evidence type="ECO:0000313" key="2">
    <source>
        <dbReference type="Ensembl" id="ENSCSAVP00000014052.1"/>
    </source>
</evidence>
<reference evidence="3" key="1">
    <citation type="submission" date="2003-08" db="EMBL/GenBank/DDBJ databases">
        <authorList>
            <person name="Birren B."/>
            <person name="Nusbaum C."/>
            <person name="Abebe A."/>
            <person name="Abouelleil A."/>
            <person name="Adekoya E."/>
            <person name="Ait-zahra M."/>
            <person name="Allen N."/>
            <person name="Allen T."/>
            <person name="An P."/>
            <person name="Anderson M."/>
            <person name="Anderson S."/>
            <person name="Arachchi H."/>
            <person name="Armbruster J."/>
            <person name="Bachantsang P."/>
            <person name="Baldwin J."/>
            <person name="Barry A."/>
            <person name="Bayul T."/>
            <person name="Blitshsteyn B."/>
            <person name="Bloom T."/>
            <person name="Blye J."/>
            <person name="Boguslavskiy L."/>
            <person name="Borowsky M."/>
            <person name="Boukhgalter B."/>
            <person name="Brunache A."/>
            <person name="Butler J."/>
            <person name="Calixte N."/>
            <person name="Calvo S."/>
            <person name="Camarata J."/>
            <person name="Campo K."/>
            <person name="Chang J."/>
            <person name="Cheshatsang Y."/>
            <person name="Citroen M."/>
            <person name="Collymore A."/>
            <person name="Considine T."/>
            <person name="Cook A."/>
            <person name="Cooke P."/>
            <person name="Corum B."/>
            <person name="Cuomo C."/>
            <person name="David R."/>
            <person name="Dawoe T."/>
            <person name="Degray S."/>
            <person name="Dodge S."/>
            <person name="Dooley K."/>
            <person name="Dorje P."/>
            <person name="Dorjee K."/>
            <person name="Dorris L."/>
            <person name="Duffey N."/>
            <person name="Dupes A."/>
            <person name="Elkins T."/>
            <person name="Engels R."/>
            <person name="Erickson J."/>
            <person name="Farina A."/>
            <person name="Faro S."/>
            <person name="Ferreira P."/>
            <person name="Fischer H."/>
            <person name="Fitzgerald M."/>
            <person name="Foley K."/>
            <person name="Gage D."/>
            <person name="Galagan J."/>
            <person name="Gearin G."/>
            <person name="Gnerre S."/>
            <person name="Gnirke A."/>
            <person name="Goyette A."/>
            <person name="Graham J."/>
            <person name="Grandbois E."/>
            <person name="Gyaltsen K."/>
            <person name="Hafez N."/>
            <person name="Hagopian D."/>
            <person name="Hagos B."/>
            <person name="Hall J."/>
            <person name="Hatcher B."/>
            <person name="Heller A."/>
            <person name="Higgins H."/>
            <person name="Honan T."/>
            <person name="Horn A."/>
            <person name="Houde N."/>
            <person name="Hughes L."/>
            <person name="Hulme W."/>
            <person name="Husby E."/>
            <person name="Iliev I."/>
            <person name="Jaffe D."/>
            <person name="Jones C."/>
            <person name="Kamal M."/>
            <person name="Kamat A."/>
            <person name="Kamvysselis M."/>
            <person name="Karlsson E."/>
            <person name="Kells C."/>
            <person name="Kieu A."/>
            <person name="Kisner P."/>
            <person name="Kodira C."/>
            <person name="Kulbokas E."/>
            <person name="Labutti K."/>
            <person name="Lama D."/>
            <person name="Landers T."/>
            <person name="Leger J."/>
            <person name="Levine S."/>
            <person name="Lewis D."/>
            <person name="Lewis T."/>
            <person name="Lindblad-toh K."/>
            <person name="Liu X."/>
            <person name="Lokyitsang T."/>
            <person name="Lokyitsang Y."/>
            <person name="Lucien O."/>
            <person name="Lui A."/>
            <person name="Ma L.J."/>
            <person name="Mabbitt R."/>
            <person name="Macdonald J."/>
            <person name="Maclean C."/>
            <person name="Major J."/>
            <person name="Manning J."/>
            <person name="Marabella R."/>
            <person name="Maru K."/>
            <person name="Matthews C."/>
            <person name="Mauceli E."/>
            <person name="Mccarthy M."/>
            <person name="Mcdonough S."/>
            <person name="Mcghee T."/>
            <person name="Meldrim J."/>
            <person name="Meneus L."/>
            <person name="Mesirov J."/>
            <person name="Mihalev A."/>
            <person name="Mihova T."/>
            <person name="Mikkelsen T."/>
            <person name="Mlenga V."/>
            <person name="Moru K."/>
            <person name="Mozes J."/>
            <person name="Mulrain L."/>
            <person name="Munson G."/>
            <person name="Naylor J."/>
            <person name="Newes C."/>
            <person name="Nguyen C."/>
            <person name="Nguyen N."/>
            <person name="Nguyen T."/>
            <person name="Nicol R."/>
            <person name="Nielsen C."/>
            <person name="Nizzari M."/>
            <person name="Norbu C."/>
            <person name="Norbu N."/>
            <person name="O'donnell P."/>
            <person name="Okoawo O."/>
            <person name="O'leary S."/>
            <person name="Omotosho B."/>
            <person name="O'neill K."/>
            <person name="Osman S."/>
            <person name="Parker S."/>
            <person name="Perrin D."/>
            <person name="Phunkhang P."/>
            <person name="Piqani B."/>
            <person name="Purcell S."/>
            <person name="Rachupka T."/>
            <person name="Ramasamy U."/>
            <person name="Rameau R."/>
            <person name="Ray V."/>
            <person name="Raymond C."/>
            <person name="Retta R."/>
            <person name="Richardson S."/>
            <person name="Rise C."/>
            <person name="Rodriguez J."/>
            <person name="Rogers J."/>
            <person name="Rogov P."/>
            <person name="Rutman M."/>
            <person name="Schupbach R."/>
            <person name="Seaman C."/>
            <person name="Settipalli S."/>
            <person name="Sharpe T."/>
            <person name="Sheridan J."/>
            <person name="Sherpa N."/>
            <person name="Shi J."/>
            <person name="Smirnov S."/>
            <person name="Smith C."/>
            <person name="Sougnez C."/>
            <person name="Spencer B."/>
            <person name="Stalker J."/>
            <person name="Stange-thomann N."/>
            <person name="Stavropoulos S."/>
            <person name="Stetson K."/>
            <person name="Stone C."/>
            <person name="Stone S."/>
            <person name="Stubbs M."/>
            <person name="Talamas J."/>
            <person name="Tchuinga P."/>
            <person name="Tenzing P."/>
            <person name="Tesfaye S."/>
            <person name="Theodore J."/>
            <person name="Thoulutsang Y."/>
            <person name="Topham K."/>
            <person name="Towey S."/>
            <person name="Tsamla T."/>
            <person name="Tsomo N."/>
            <person name="Vallee D."/>
            <person name="Vassiliev H."/>
            <person name="Venkataraman V."/>
            <person name="Vinson J."/>
            <person name="Vo A."/>
            <person name="Wade C."/>
            <person name="Wang S."/>
            <person name="Wangchuk T."/>
            <person name="Wangdi T."/>
            <person name="Whittaker C."/>
            <person name="Wilkinson J."/>
            <person name="Wu Y."/>
            <person name="Wyman D."/>
            <person name="Yadav S."/>
            <person name="Yang S."/>
            <person name="Yang X."/>
            <person name="Yeager S."/>
            <person name="Yee E."/>
            <person name="Young G."/>
            <person name="Zainoun J."/>
            <person name="Zembeck L."/>
            <person name="Zimmer A."/>
            <person name="Zody M."/>
            <person name="Lander E."/>
        </authorList>
    </citation>
    <scope>NUCLEOTIDE SEQUENCE [LARGE SCALE GENOMIC DNA]</scope>
</reference>
<feature type="compositionally biased region" description="Basic and acidic residues" evidence="1">
    <location>
        <begin position="1"/>
        <end position="22"/>
    </location>
</feature>
<dbReference type="AlphaFoldDB" id="H2Z8Y7"/>
<reference evidence="2" key="2">
    <citation type="submission" date="2025-08" db="UniProtKB">
        <authorList>
            <consortium name="Ensembl"/>
        </authorList>
    </citation>
    <scope>IDENTIFICATION</scope>
</reference>
<accession>H2Z8Y7</accession>
<sequence length="281" mass="31631">EKSSRNVESQKLREIPGREVRSRRSSFNTNPLSCYSLEQDIEVDSEHISSCALSEATTFPRKHKFYAFSHEDTFIAANERFHSKYSESSTHLISNRAWNNRVVKNKRHKFGSHLSSSLEENSSLRSPYYRQKVPFLGFQDKGFGDKNSQIQDWTLNHQISSVREKLCALNSNANAASGGRSIGQQDIEDFLRLPTNRRTSVHKNSGITTHVATSNSVAEESDVTAPSEKQCGLRAPESSVATLSESDELKRSDCLQQIHKPSVSPRWRSVRSGNSDIALTK</sequence>
<reference evidence="2" key="3">
    <citation type="submission" date="2025-09" db="UniProtKB">
        <authorList>
            <consortium name="Ensembl"/>
        </authorList>
    </citation>
    <scope>IDENTIFICATION</scope>
</reference>
<organism evidence="2 3">
    <name type="scientific">Ciona savignyi</name>
    <name type="common">Pacific transparent sea squirt</name>
    <dbReference type="NCBI Taxonomy" id="51511"/>
    <lineage>
        <taxon>Eukaryota</taxon>
        <taxon>Metazoa</taxon>
        <taxon>Chordata</taxon>
        <taxon>Tunicata</taxon>
        <taxon>Ascidiacea</taxon>
        <taxon>Phlebobranchia</taxon>
        <taxon>Cionidae</taxon>
        <taxon>Ciona</taxon>
    </lineage>
</organism>